<gene>
    <name evidence="1" type="ORF">METZ01_LOCUS165757</name>
</gene>
<evidence type="ECO:0008006" key="2">
    <source>
        <dbReference type="Google" id="ProtNLM"/>
    </source>
</evidence>
<sequence>MAYFRYFPRIAYDVRGVENNEQFDHVTNLLARVLVKCHGWKDTDGSSYEALEGVCDFEKHIIRDGETPEILADRFYSDSELHWIILYANGATFQNPYYDWPMSHYDLGKFVDKKYGVANINATHHYEDTDGYQVDSDAPTATAITNFKHEEVTNDGRRIIRIIQPRYVDLVVDEFKRLMTTQ</sequence>
<name>A0A382BIA1_9ZZZZ</name>
<dbReference type="Pfam" id="PF11246">
    <property type="entry name" value="Phage_gp53"/>
    <property type="match status" value="1"/>
</dbReference>
<organism evidence="1">
    <name type="scientific">marine metagenome</name>
    <dbReference type="NCBI Taxonomy" id="408172"/>
    <lineage>
        <taxon>unclassified sequences</taxon>
        <taxon>metagenomes</taxon>
        <taxon>ecological metagenomes</taxon>
    </lineage>
</organism>
<proteinExistence type="predicted"/>
<dbReference type="EMBL" id="UINC01029717">
    <property type="protein sequence ID" value="SVB12903.1"/>
    <property type="molecule type" value="Genomic_DNA"/>
</dbReference>
<dbReference type="InterPro" id="IPR022607">
    <property type="entry name" value="Phage_T4_Gp53_baseplate_wedge"/>
</dbReference>
<accession>A0A382BIA1</accession>
<dbReference type="AlphaFoldDB" id="A0A382BIA1"/>
<reference evidence="1" key="1">
    <citation type="submission" date="2018-05" db="EMBL/GenBank/DDBJ databases">
        <authorList>
            <person name="Lanie J.A."/>
            <person name="Ng W.-L."/>
            <person name="Kazmierczak K.M."/>
            <person name="Andrzejewski T.M."/>
            <person name="Davidsen T.M."/>
            <person name="Wayne K.J."/>
            <person name="Tettelin H."/>
            <person name="Glass J.I."/>
            <person name="Rusch D."/>
            <person name="Podicherti R."/>
            <person name="Tsui H.-C.T."/>
            <person name="Winkler M.E."/>
        </authorList>
    </citation>
    <scope>NUCLEOTIDE SEQUENCE</scope>
</reference>
<protein>
    <recommendedName>
        <fullName evidence="2">Baseplate wedge subunit</fullName>
    </recommendedName>
</protein>
<evidence type="ECO:0000313" key="1">
    <source>
        <dbReference type="EMBL" id="SVB12903.1"/>
    </source>
</evidence>